<keyword evidence="8" id="KW-1185">Reference proteome</keyword>
<dbReference type="KEGG" id="mech:Q9L42_014230"/>
<dbReference type="PANTHER" id="PTHR10846:SF8">
    <property type="entry name" value="INNER MEMBRANE PROTEIN YRBG"/>
    <property type="match status" value="1"/>
</dbReference>
<protein>
    <submittedName>
        <fullName evidence="7">Sodium:calcium antiporter</fullName>
    </submittedName>
</protein>
<comment type="subcellular location">
    <subcellularLocation>
        <location evidence="1">Membrane</location>
        <topology evidence="1">Multi-pass membrane protein</topology>
    </subcellularLocation>
</comment>
<dbReference type="GO" id="GO:0008273">
    <property type="term" value="F:calcium, potassium:sodium antiporter activity"/>
    <property type="evidence" value="ECO:0007669"/>
    <property type="project" value="TreeGrafter"/>
</dbReference>
<feature type="domain" description="Sodium/calcium exchanger membrane region" evidence="6">
    <location>
        <begin position="182"/>
        <end position="324"/>
    </location>
</feature>
<dbReference type="Gene3D" id="1.20.1420.30">
    <property type="entry name" value="NCX, central ion-binding region"/>
    <property type="match status" value="1"/>
</dbReference>
<dbReference type="AlphaFoldDB" id="A0AAU7NRC3"/>
<dbReference type="InterPro" id="IPR044880">
    <property type="entry name" value="NCX_ion-bd_dom_sf"/>
</dbReference>
<proteinExistence type="predicted"/>
<keyword evidence="3 5" id="KW-1133">Transmembrane helix</keyword>
<evidence type="ECO:0000256" key="2">
    <source>
        <dbReference type="ARBA" id="ARBA00022692"/>
    </source>
</evidence>
<feature type="transmembrane region" description="Helical" evidence="5">
    <location>
        <begin position="132"/>
        <end position="151"/>
    </location>
</feature>
<dbReference type="RefSeq" id="WP_305907738.1">
    <property type="nucleotide sequence ID" value="NZ_CP157743.1"/>
</dbReference>
<sequence>MQFFACLLLIGYAGVKLTIYGDTISHKTGLGGNWIGFLLMATVTSIPELASGISAVTLAGAPDIAIGTLLGSCVFNLVIIVILDLLYRPTLIYRMASVGHVLSGGFGIVLIGVCGLGLILAHAGETLGLGHIGIYTPVILLLYIVTVRTVFSYENRQIEAYAEQEADAYPSLSLKSAMLRYLVAAMIVVVTGIWLPLVAKKIALIMHWQESFVGTLLVAFITSLPEMVVAVTAIKIHALDMAIGNIFGSNLFNIAVVAIEDICYRAGPILAAVSPVHLLSILTSLVMTGFAIIGLFYRAERRVFKLVGWNSWLLFALYLFNSYFLFIYG</sequence>
<dbReference type="GO" id="GO:0005886">
    <property type="term" value="C:plasma membrane"/>
    <property type="evidence" value="ECO:0007669"/>
    <property type="project" value="TreeGrafter"/>
</dbReference>
<feature type="transmembrane region" description="Helical" evidence="5">
    <location>
        <begin position="279"/>
        <end position="297"/>
    </location>
</feature>
<feature type="domain" description="Sodium/calcium exchanger membrane region" evidence="6">
    <location>
        <begin position="3"/>
        <end position="147"/>
    </location>
</feature>
<dbReference type="GO" id="GO:0006874">
    <property type="term" value="P:intracellular calcium ion homeostasis"/>
    <property type="evidence" value="ECO:0007669"/>
    <property type="project" value="TreeGrafter"/>
</dbReference>
<evidence type="ECO:0000259" key="6">
    <source>
        <dbReference type="Pfam" id="PF01699"/>
    </source>
</evidence>
<feature type="transmembrane region" description="Helical" evidence="5">
    <location>
        <begin position="64"/>
        <end position="86"/>
    </location>
</feature>
<feature type="transmembrane region" description="Helical" evidence="5">
    <location>
        <begin position="179"/>
        <end position="199"/>
    </location>
</feature>
<feature type="transmembrane region" description="Helical" evidence="5">
    <location>
        <begin position="211"/>
        <end position="234"/>
    </location>
</feature>
<evidence type="ECO:0000256" key="3">
    <source>
        <dbReference type="ARBA" id="ARBA00022989"/>
    </source>
</evidence>
<dbReference type="InterPro" id="IPR004837">
    <property type="entry name" value="NaCa_Exmemb"/>
</dbReference>
<evidence type="ECO:0000256" key="5">
    <source>
        <dbReference type="SAM" id="Phobius"/>
    </source>
</evidence>
<accession>A0AAU7NRC3</accession>
<keyword evidence="4 5" id="KW-0472">Membrane</keyword>
<dbReference type="InterPro" id="IPR004481">
    <property type="entry name" value="K/Na/Ca-exchanger"/>
</dbReference>
<feature type="transmembrane region" description="Helical" evidence="5">
    <location>
        <begin position="98"/>
        <end position="120"/>
    </location>
</feature>
<dbReference type="GO" id="GO:0005262">
    <property type="term" value="F:calcium channel activity"/>
    <property type="evidence" value="ECO:0007669"/>
    <property type="project" value="TreeGrafter"/>
</dbReference>
<keyword evidence="2 5" id="KW-0812">Transmembrane</keyword>
<dbReference type="EMBL" id="CP157743">
    <property type="protein sequence ID" value="XBS19512.1"/>
    <property type="molecule type" value="Genomic_DNA"/>
</dbReference>
<dbReference type="Pfam" id="PF01699">
    <property type="entry name" value="Na_Ca_ex"/>
    <property type="match status" value="2"/>
</dbReference>
<name>A0AAU7NRC3_9GAMM</name>
<reference evidence="7 8" key="1">
    <citation type="journal article" date="2024" name="Microbiology">
        <title>Methylomarinum rosea sp. nov., a novel halophilic methanotrophic bacterium from the hypersaline Lake Elton.</title>
        <authorList>
            <person name="Suleimanov R.Z."/>
            <person name="Oshkin I.Y."/>
            <person name="Danilova O.V."/>
            <person name="Suzina N.E."/>
            <person name="Dedysh S.N."/>
        </authorList>
    </citation>
    <scope>NUCLEOTIDE SEQUENCE [LARGE SCALE GENOMIC DNA]</scope>
    <source>
        <strain evidence="7 8">Ch1-1</strain>
    </source>
</reference>
<dbReference type="PANTHER" id="PTHR10846">
    <property type="entry name" value="SODIUM/POTASSIUM/CALCIUM EXCHANGER"/>
    <property type="match status" value="1"/>
</dbReference>
<organism evidence="7 8">
    <name type="scientific">Methylomarinum roseum</name>
    <dbReference type="NCBI Taxonomy" id="3067653"/>
    <lineage>
        <taxon>Bacteria</taxon>
        <taxon>Pseudomonadati</taxon>
        <taxon>Pseudomonadota</taxon>
        <taxon>Gammaproteobacteria</taxon>
        <taxon>Methylococcales</taxon>
        <taxon>Methylococcaceae</taxon>
        <taxon>Methylomarinum</taxon>
    </lineage>
</organism>
<evidence type="ECO:0000313" key="8">
    <source>
        <dbReference type="Proteomes" id="UP001225378"/>
    </source>
</evidence>
<evidence type="ECO:0000313" key="7">
    <source>
        <dbReference type="EMBL" id="XBS19512.1"/>
    </source>
</evidence>
<dbReference type="Proteomes" id="UP001225378">
    <property type="component" value="Chromosome"/>
</dbReference>
<feature type="transmembrane region" description="Helical" evidence="5">
    <location>
        <begin position="309"/>
        <end position="328"/>
    </location>
</feature>
<gene>
    <name evidence="7" type="ORF">Q9L42_014230</name>
</gene>
<evidence type="ECO:0000256" key="1">
    <source>
        <dbReference type="ARBA" id="ARBA00004141"/>
    </source>
</evidence>
<evidence type="ECO:0000256" key="4">
    <source>
        <dbReference type="ARBA" id="ARBA00023136"/>
    </source>
</evidence>